<comment type="caution">
    <text evidence="1">The sequence shown here is derived from an EMBL/GenBank/DDBJ whole genome shotgun (WGS) entry which is preliminary data.</text>
</comment>
<organism evidence="1 2">
    <name type="scientific">Hyunsoonleella aestuarii</name>
    <dbReference type="NCBI Taxonomy" id="912802"/>
    <lineage>
        <taxon>Bacteria</taxon>
        <taxon>Pseudomonadati</taxon>
        <taxon>Bacteroidota</taxon>
        <taxon>Flavobacteriia</taxon>
        <taxon>Flavobacteriales</taxon>
        <taxon>Flavobacteriaceae</taxon>
    </lineage>
</organism>
<proteinExistence type="predicted"/>
<evidence type="ECO:0000313" key="1">
    <source>
        <dbReference type="EMBL" id="GAA4270704.1"/>
    </source>
</evidence>
<dbReference type="EMBL" id="BAABAV010000004">
    <property type="protein sequence ID" value="GAA4270704.1"/>
    <property type="molecule type" value="Genomic_DNA"/>
</dbReference>
<sequence>MFSLLGSIAISAIRPDIKAGPILLNLKPDRAFSNFEVTLDEGWQSTWIVKVKAITNANTFLKE</sequence>
<reference evidence="2" key="1">
    <citation type="journal article" date="2019" name="Int. J. Syst. Evol. Microbiol.">
        <title>The Global Catalogue of Microorganisms (GCM) 10K type strain sequencing project: providing services to taxonomists for standard genome sequencing and annotation.</title>
        <authorList>
            <consortium name="The Broad Institute Genomics Platform"/>
            <consortium name="The Broad Institute Genome Sequencing Center for Infectious Disease"/>
            <person name="Wu L."/>
            <person name="Ma J."/>
        </authorList>
    </citation>
    <scope>NUCLEOTIDE SEQUENCE [LARGE SCALE GENOMIC DNA]</scope>
    <source>
        <strain evidence="2">JCM 17452</strain>
    </source>
</reference>
<gene>
    <name evidence="1" type="ORF">GCM10022257_28050</name>
</gene>
<dbReference type="Proteomes" id="UP001500027">
    <property type="component" value="Unassembled WGS sequence"/>
</dbReference>
<accession>A0ABP8EF29</accession>
<evidence type="ECO:0000313" key="2">
    <source>
        <dbReference type="Proteomes" id="UP001500027"/>
    </source>
</evidence>
<keyword evidence="2" id="KW-1185">Reference proteome</keyword>
<name>A0ABP8EF29_9FLAO</name>
<protein>
    <submittedName>
        <fullName evidence="1">Uncharacterized protein</fullName>
    </submittedName>
</protein>